<dbReference type="Gene3D" id="1.25.40.20">
    <property type="entry name" value="Ankyrin repeat-containing domain"/>
    <property type="match status" value="2"/>
</dbReference>
<gene>
    <name evidence="3" type="primary">Kidins220</name>
    <name evidence="3" type="ORF">SPIL2461_LOCUS17494</name>
</gene>
<dbReference type="InterPro" id="IPR036770">
    <property type="entry name" value="Ankyrin_rpt-contain_sf"/>
</dbReference>
<dbReference type="SUPFAM" id="SSF48403">
    <property type="entry name" value="Ankyrin repeat"/>
    <property type="match status" value="1"/>
</dbReference>
<dbReference type="PANTHER" id="PTHR24126:SF14">
    <property type="entry name" value="ANK_REP_REGION DOMAIN-CONTAINING PROTEIN"/>
    <property type="match status" value="1"/>
</dbReference>
<evidence type="ECO:0000313" key="4">
    <source>
        <dbReference type="Proteomes" id="UP000649617"/>
    </source>
</evidence>
<dbReference type="PANTHER" id="PTHR24126">
    <property type="entry name" value="ANKYRIN REPEAT, PH AND SEC7 DOMAIN CONTAINING PROTEIN SECG-RELATED"/>
    <property type="match status" value="1"/>
</dbReference>
<sequence>MLVQYEESQGSAMFISHQWAGSDHPDPFFEQFKVLQEALKKMMSSATGVSANIFVELMYAEDKTGVTAQDLTSKPLFLWYDYFSCPQDEGREARERAINSIASYVEKCQYFVVLCPHVRHAEQEALTKRSWESRGWCRLERAAEGLRLKGKTGLTIEVHSPTYQALGPHWDWLRIPVGEGQFSVDEDRPKLAQVLSAMLTNKLNYYLMQKDFASYRILLNLQRLQLRGLPTSPKEDIVPGFTSQTNDPAVLAVEHFMYQNGFLSIRDPDLAGWPPICYAALDGSPMLMASLLEQNADPNACSTKYDVLFNFAPRMSALSVCVALMNNDAARVLLDARADVLAEDDLRHNAMHWAALAGNAEGLQLLYEQRQAATLVPNMLGYLPFSTACMAGSVEATRMLRAYTPSAEIAGSLHVTILCGRGSVEVVAELVDAKADVNYQLQTPLLSPLGILFAGMSLRHRWRASVLSAYAYHHSHATPLMCSIITSSFETAAALLAVGARTDLRNNRGQTATELAIEMGSPDYVVEALQGPGTARDRLVETYVTNEMRRTSSD</sequence>
<dbReference type="SMART" id="SM00248">
    <property type="entry name" value="ANK"/>
    <property type="match status" value="6"/>
</dbReference>
<evidence type="ECO:0000313" key="3">
    <source>
        <dbReference type="EMBL" id="CAE7653362.1"/>
    </source>
</evidence>
<dbReference type="Proteomes" id="UP000649617">
    <property type="component" value="Unassembled WGS sequence"/>
</dbReference>
<reference evidence="3" key="1">
    <citation type="submission" date="2021-02" db="EMBL/GenBank/DDBJ databases">
        <authorList>
            <person name="Dougan E. K."/>
            <person name="Rhodes N."/>
            <person name="Thang M."/>
            <person name="Chan C."/>
        </authorList>
    </citation>
    <scope>NUCLEOTIDE SEQUENCE</scope>
</reference>
<dbReference type="OrthoDB" id="428239at2759"/>
<dbReference type="EMBL" id="CAJNIZ010043195">
    <property type="protein sequence ID" value="CAE7653362.1"/>
    <property type="molecule type" value="Genomic_DNA"/>
</dbReference>
<accession>A0A812W0U2</accession>
<dbReference type="InterPro" id="IPR002110">
    <property type="entry name" value="Ankyrin_rpt"/>
</dbReference>
<name>A0A812W0U2_SYMPI</name>
<evidence type="ECO:0000256" key="2">
    <source>
        <dbReference type="ARBA" id="ARBA00023043"/>
    </source>
</evidence>
<keyword evidence="1" id="KW-0677">Repeat</keyword>
<keyword evidence="4" id="KW-1185">Reference proteome</keyword>
<organism evidence="3 4">
    <name type="scientific">Symbiodinium pilosum</name>
    <name type="common">Dinoflagellate</name>
    <dbReference type="NCBI Taxonomy" id="2952"/>
    <lineage>
        <taxon>Eukaryota</taxon>
        <taxon>Sar</taxon>
        <taxon>Alveolata</taxon>
        <taxon>Dinophyceae</taxon>
        <taxon>Suessiales</taxon>
        <taxon>Symbiodiniaceae</taxon>
        <taxon>Symbiodinium</taxon>
    </lineage>
</organism>
<proteinExistence type="predicted"/>
<dbReference type="AlphaFoldDB" id="A0A812W0U2"/>
<protein>
    <submittedName>
        <fullName evidence="3">Kidins220 protein</fullName>
    </submittedName>
</protein>
<keyword evidence="2" id="KW-0040">ANK repeat</keyword>
<comment type="caution">
    <text evidence="3">The sequence shown here is derived from an EMBL/GenBank/DDBJ whole genome shotgun (WGS) entry which is preliminary data.</text>
</comment>
<evidence type="ECO:0000256" key="1">
    <source>
        <dbReference type="ARBA" id="ARBA00022737"/>
    </source>
</evidence>